<proteinExistence type="predicted"/>
<accession>A0A9N8EHC6</accession>
<name>A0A9N8EHC6_9STRA</name>
<evidence type="ECO:0000313" key="2">
    <source>
        <dbReference type="Proteomes" id="UP001153069"/>
    </source>
</evidence>
<dbReference type="Proteomes" id="UP001153069">
    <property type="component" value="Unassembled WGS sequence"/>
</dbReference>
<gene>
    <name evidence="1" type="ORF">SEMRO_1207_G252490.1</name>
</gene>
<evidence type="ECO:0000313" key="1">
    <source>
        <dbReference type="EMBL" id="CAB9521557.1"/>
    </source>
</evidence>
<evidence type="ECO:0008006" key="3">
    <source>
        <dbReference type="Google" id="ProtNLM"/>
    </source>
</evidence>
<comment type="caution">
    <text evidence="1">The sequence shown here is derived from an EMBL/GenBank/DDBJ whole genome shotgun (WGS) entry which is preliminary data.</text>
</comment>
<reference evidence="1" key="1">
    <citation type="submission" date="2020-06" db="EMBL/GenBank/DDBJ databases">
        <authorList>
            <consortium name="Plant Systems Biology data submission"/>
        </authorList>
    </citation>
    <scope>NUCLEOTIDE SEQUENCE</scope>
    <source>
        <strain evidence="1">D6</strain>
    </source>
</reference>
<dbReference type="EMBL" id="CAICTM010001205">
    <property type="protein sequence ID" value="CAB9521557.1"/>
    <property type="molecule type" value="Genomic_DNA"/>
</dbReference>
<dbReference type="AlphaFoldDB" id="A0A9N8EHC6"/>
<sequence length="175" mass="17486">MSVSSVEGTINLAKNQGMAPEFESCHAYAVFPSITSVAIGIGGKGGTGEVFLKDGTKLGDATYAVGTLGGFGAENIKQIVFLENAEATQKFTSGKFELKYDYHATIGGASAGVAVGTTTGAQGNAGDGGSHGVAYVNGVKVVAITSKGLYICGPIAGGAFAELGAGKYMFTPISA</sequence>
<protein>
    <recommendedName>
        <fullName evidence="3">Ysc84 actin-binding domain-containing protein</fullName>
    </recommendedName>
</protein>
<keyword evidence="2" id="KW-1185">Reference proteome</keyword>
<organism evidence="1 2">
    <name type="scientific">Seminavis robusta</name>
    <dbReference type="NCBI Taxonomy" id="568900"/>
    <lineage>
        <taxon>Eukaryota</taxon>
        <taxon>Sar</taxon>
        <taxon>Stramenopiles</taxon>
        <taxon>Ochrophyta</taxon>
        <taxon>Bacillariophyta</taxon>
        <taxon>Bacillariophyceae</taxon>
        <taxon>Bacillariophycidae</taxon>
        <taxon>Naviculales</taxon>
        <taxon>Naviculaceae</taxon>
        <taxon>Seminavis</taxon>
    </lineage>
</organism>